<evidence type="ECO:0000256" key="3">
    <source>
        <dbReference type="SAM" id="MobiDB-lite"/>
    </source>
</evidence>
<dbReference type="Pfam" id="PF07635">
    <property type="entry name" value="PSCyt1"/>
    <property type="match status" value="1"/>
</dbReference>
<dbReference type="InterPro" id="IPR011444">
    <property type="entry name" value="DUF1549"/>
</dbReference>
<evidence type="ECO:0000259" key="4">
    <source>
        <dbReference type="SMART" id="SM00560"/>
    </source>
</evidence>
<feature type="region of interest" description="Disordered" evidence="3">
    <location>
        <begin position="13"/>
        <end position="33"/>
    </location>
</feature>
<reference evidence="5 6" key="1">
    <citation type="submission" date="2022-10" db="EMBL/GenBank/DDBJ databases">
        <title>Luteolibacter arcticus strain CCTCC AB 2014275, whole genome shotgun sequencing project.</title>
        <authorList>
            <person name="Zhao G."/>
            <person name="Shen L."/>
        </authorList>
    </citation>
    <scope>NUCLEOTIDE SEQUENCE [LARGE SCALE GENOMIC DNA]</scope>
    <source>
        <strain evidence="5 6">CCTCC AB 2014275</strain>
    </source>
</reference>
<evidence type="ECO:0000313" key="5">
    <source>
        <dbReference type="EMBL" id="MCW1922647.1"/>
    </source>
</evidence>
<dbReference type="PANTHER" id="PTHR35889:SF3">
    <property type="entry name" value="F-BOX DOMAIN-CONTAINING PROTEIN"/>
    <property type="match status" value="1"/>
</dbReference>
<dbReference type="InterPro" id="IPR036909">
    <property type="entry name" value="Cyt_c-like_dom_sf"/>
</dbReference>
<dbReference type="Pfam" id="PF07587">
    <property type="entry name" value="PSD1"/>
    <property type="match status" value="1"/>
</dbReference>
<evidence type="ECO:0000256" key="2">
    <source>
        <dbReference type="ARBA" id="ARBA00023157"/>
    </source>
</evidence>
<organism evidence="5 6">
    <name type="scientific">Luteolibacter arcticus</name>
    <dbReference type="NCBI Taxonomy" id="1581411"/>
    <lineage>
        <taxon>Bacteria</taxon>
        <taxon>Pseudomonadati</taxon>
        <taxon>Verrucomicrobiota</taxon>
        <taxon>Verrucomicrobiia</taxon>
        <taxon>Verrucomicrobiales</taxon>
        <taxon>Verrucomicrobiaceae</taxon>
        <taxon>Luteolibacter</taxon>
    </lineage>
</organism>
<dbReference type="EMBL" id="JAPDDT010000003">
    <property type="protein sequence ID" value="MCW1922647.1"/>
    <property type="molecule type" value="Genomic_DNA"/>
</dbReference>
<evidence type="ECO:0000313" key="6">
    <source>
        <dbReference type="Proteomes" id="UP001320876"/>
    </source>
</evidence>
<dbReference type="InterPro" id="IPR006558">
    <property type="entry name" value="LamG-like"/>
</dbReference>
<keyword evidence="2" id="KW-1015">Disulfide bond</keyword>
<keyword evidence="1" id="KW-0732">Signal</keyword>
<dbReference type="RefSeq" id="WP_264486756.1">
    <property type="nucleotide sequence ID" value="NZ_JAPDDT010000003.1"/>
</dbReference>
<dbReference type="Proteomes" id="UP001320876">
    <property type="component" value="Unassembled WGS sequence"/>
</dbReference>
<dbReference type="Pfam" id="PF13385">
    <property type="entry name" value="Laminin_G_3"/>
    <property type="match status" value="1"/>
</dbReference>
<dbReference type="InterPro" id="IPR013320">
    <property type="entry name" value="ConA-like_dom_sf"/>
</dbReference>
<evidence type="ECO:0000256" key="1">
    <source>
        <dbReference type="ARBA" id="ARBA00022729"/>
    </source>
</evidence>
<keyword evidence="6" id="KW-1185">Reference proteome</keyword>
<dbReference type="InterPro" id="IPR011429">
    <property type="entry name" value="Cyt_c_Planctomycete-type"/>
</dbReference>
<gene>
    <name evidence="5" type="ORF">OKA05_08780</name>
</gene>
<protein>
    <submittedName>
        <fullName evidence="5">DUF1553 domain-containing protein</fullName>
    </submittedName>
</protein>
<name>A0ABT3GGA2_9BACT</name>
<proteinExistence type="predicted"/>
<accession>A0ABT3GGA2</accession>
<feature type="domain" description="LamG-like jellyroll fold" evidence="4">
    <location>
        <begin position="514"/>
        <end position="664"/>
    </location>
</feature>
<dbReference type="Pfam" id="PF07583">
    <property type="entry name" value="PSCyt2"/>
    <property type="match status" value="1"/>
</dbReference>
<dbReference type="SMART" id="SM00560">
    <property type="entry name" value="LamGL"/>
    <property type="match status" value="1"/>
</dbReference>
<sequence>MLLTVGGLATAHAEGLPMQRHDTGRSGATDEPVQTTAAKLDYNRDVQPILSNYCYHCHGPDTATREPKAQPLRLDIREQALAYVGNNGARSIVAGKPDESELIRRVESHDPEVMMPQDKEKLLNPAQIKLLRDWIAQGAEFRDHWAFEKPVKAALPKVSDEAWCETPVDRFILAKLDEAGLKPNAEAYRTALIRRVTVDLSGLLPTPGEVAAFTADPADTGTAYAKVVDRLLASPAYGENRARYWLDYARYGDTHGIHVDAYRAIWPYRDYVIKSFNEDKPFDRFATEQLAGDLMPGGGLDALVATGFVRAGLASGEGGTIPQELWVNVKRERTEAFTTVFMGMTGGCAVCHDHKYDPMTAKDFYSLTAYFGNVAEKPYHNDNDDWPPFLVLPPEADRAAFDAAQLRKSTAQGELDALYAASDVGVVAWLAGPDGPKDIDPKDLSARFRLNRDDGTGKDHPQDKVIRDQVSGKEYPFEGAPPLWDEYPLLTGSFRLDNNTRFQAPDVGNFEKDQPFTVSTWVRWNEEPLGQGAANGGIVSRVDGATLKGGWELEGFGGRIRLYLFGDWHNADAIAVLSKPAIPRTEWAHVAATYDGSGKAAGVKIYLDGKPVEVEVGKDSLTGSLKTATPLNLGRRGGADATANPLRGLGLLDVRIYRRALADDEMIRLPWLAPLAEVHAAKPDYQRWTPFEKDAARDAYFAREGTAGGKVKVLKEAMAKAQAEMDALSAKTKVVHYQGANKPEESKKVSDSLTQMYEGTLGSGTLICREKPTPAFAHALSRGDYGSRSERVYAQTPSFLPQPPQGTPANRLGLAQWVTMKDNPLTARVTVNRAWNEIFGMPLVESTDDFGIVGERPSHPELLDWLAVDFQEGEGKDSAWKFKRLYRQLVMSMAYRQSAVVTPLPAEKDPRNRLWAHGPRHRVDSEVLRDIALQSAGLLNTEKRGGPSFLGYQPDGVWTNSYPSDTHVYYRHKGPMLYRRSLYQFVKRTAVHPELDIFDATDRLTSCARRNRTNTPLAALALMNDVTFLEAARVLGIHAMQSSPEPKARLDFMAQRVLSRPLAAEEVAAYLARFNKVKAHLTEENAKKLLAQGDAPTPAELPPVEVASWMSIASILLNTDEFLNK</sequence>
<dbReference type="SUPFAM" id="SSF46626">
    <property type="entry name" value="Cytochrome c"/>
    <property type="match status" value="1"/>
</dbReference>
<dbReference type="SUPFAM" id="SSF49899">
    <property type="entry name" value="Concanavalin A-like lectins/glucanases"/>
    <property type="match status" value="1"/>
</dbReference>
<dbReference type="Gene3D" id="2.60.120.200">
    <property type="match status" value="1"/>
</dbReference>
<dbReference type="PANTHER" id="PTHR35889">
    <property type="entry name" value="CYCLOINULO-OLIGOSACCHARIDE FRUCTANOTRANSFERASE-RELATED"/>
    <property type="match status" value="1"/>
</dbReference>
<comment type="caution">
    <text evidence="5">The sequence shown here is derived from an EMBL/GenBank/DDBJ whole genome shotgun (WGS) entry which is preliminary data.</text>
</comment>
<dbReference type="InterPro" id="IPR022655">
    <property type="entry name" value="DUF1553"/>
</dbReference>